<dbReference type="InterPro" id="IPR011008">
    <property type="entry name" value="Dimeric_a/b-barrel"/>
</dbReference>
<sequence>MIYTKATRYIINPEKTKIFVDYLYILTQKVRKLEKNLSFEYGLESRDKIVLIQRWSTTEDYESFETNEEFKKELATLSKMSHKVIELFDLTITR</sequence>
<organism evidence="1 2">
    <name type="scientific">Mycoplasmopsis bovirhinis</name>
    <dbReference type="NCBI Taxonomy" id="29553"/>
    <lineage>
        <taxon>Bacteria</taxon>
        <taxon>Bacillati</taxon>
        <taxon>Mycoplasmatota</taxon>
        <taxon>Mycoplasmoidales</taxon>
        <taxon>Metamycoplasmataceae</taxon>
        <taxon>Mycoplasmopsis</taxon>
    </lineage>
</organism>
<dbReference type="EMBL" id="LR214972">
    <property type="protein sequence ID" value="VEU62728.1"/>
    <property type="molecule type" value="Genomic_DNA"/>
</dbReference>
<dbReference type="Pfam" id="PF03992">
    <property type="entry name" value="ABM"/>
    <property type="match status" value="1"/>
</dbReference>
<evidence type="ECO:0000313" key="2">
    <source>
        <dbReference type="Proteomes" id="UP000289952"/>
    </source>
</evidence>
<dbReference type="Gene3D" id="3.30.70.100">
    <property type="match status" value="1"/>
</dbReference>
<gene>
    <name evidence="1" type="ORF">NCTC10118_00116</name>
</gene>
<dbReference type="OrthoDB" id="398761at2"/>
<dbReference type="SUPFAM" id="SSF54909">
    <property type="entry name" value="Dimeric alpha+beta barrel"/>
    <property type="match status" value="1"/>
</dbReference>
<dbReference type="KEGG" id="mboh:CO229_01605"/>
<evidence type="ECO:0000313" key="1">
    <source>
        <dbReference type="EMBL" id="VEU62728.1"/>
    </source>
</evidence>
<name>A0A2D1JLL0_9BACT</name>
<dbReference type="AlphaFoldDB" id="A0A2D1JLL0"/>
<dbReference type="InterPro" id="IPR007138">
    <property type="entry name" value="ABM_dom"/>
</dbReference>
<proteinExistence type="predicted"/>
<keyword evidence="2" id="KW-1185">Reference proteome</keyword>
<reference evidence="1 2" key="1">
    <citation type="submission" date="2019-01" db="EMBL/GenBank/DDBJ databases">
        <authorList>
            <consortium name="Pathogen Informatics"/>
        </authorList>
    </citation>
    <scope>NUCLEOTIDE SEQUENCE [LARGE SCALE GENOMIC DNA]</scope>
    <source>
        <strain evidence="1 2">NCTC10118</strain>
    </source>
</reference>
<dbReference type="RefSeq" id="WP_099309346.1">
    <property type="nucleotide sequence ID" value="NZ_AP018135.1"/>
</dbReference>
<accession>A0A2D1JLL0</accession>
<protein>
    <submittedName>
        <fullName evidence="1">Uncharacterized protein</fullName>
    </submittedName>
</protein>
<dbReference type="Proteomes" id="UP000289952">
    <property type="component" value="Chromosome"/>
</dbReference>